<evidence type="ECO:0000256" key="3">
    <source>
        <dbReference type="ARBA" id="ARBA00022729"/>
    </source>
</evidence>
<proteinExistence type="inferred from homology"/>
<sequence>MRSMLSKSVLILAASLATVTALPEIIVKGSKFFAGGEQFFLKGFAFQGTGDDPLVNVTQCRYDINLMKSFGTNSVRVYHVDPTKDHTGCMKILADAGIYLWLDLDTFGTALRTVNPAWTLDQFKNYSKVMDAFHSFPNTAGFWIGNEVINSNANSDAAPYIKAAVADMRTYRDRMGYRKIPIGYSAADIAELRPQLQNYLVCGDPKTTVEFFGLNSYEWCGNATYDSSGYHNLQNMAENYTVPIFFSETGCIVPRPRYFGDQKAIFGPEMSRTWSGSIIYEWVNEGNEYGVVNYKGTEYGGPPIPMNPEFSTLKNIWATITPNGVKESDYTPQKPSPTCPASVARGWAINGNVPLPTLGAAVKKVVAMRKRQASMGH</sequence>
<keyword evidence="7" id="KW-1185">Reference proteome</keyword>
<evidence type="ECO:0000256" key="1">
    <source>
        <dbReference type="ARBA" id="ARBA00004609"/>
    </source>
</evidence>
<dbReference type="GO" id="GO:0005886">
    <property type="term" value="C:plasma membrane"/>
    <property type="evidence" value="ECO:0007669"/>
    <property type="project" value="UniProtKB-SubCell"/>
</dbReference>
<feature type="chain" id="PRO_5033096735" description="1,3-beta-glucanosyltransferase" evidence="5">
    <location>
        <begin position="22"/>
        <end position="377"/>
    </location>
</feature>
<dbReference type="Proteomes" id="UP000672032">
    <property type="component" value="Chromosome 1"/>
</dbReference>
<keyword evidence="5" id="KW-0336">GPI-anchor</keyword>
<feature type="signal peptide" evidence="5">
    <location>
        <begin position="1"/>
        <end position="21"/>
    </location>
</feature>
<keyword evidence="5" id="KW-0449">Lipoprotein</keyword>
<accession>A0A8A3P7V8</accession>
<dbReference type="EMBL" id="CP063405">
    <property type="protein sequence ID" value="QSZ28879.1"/>
    <property type="molecule type" value="Genomic_DNA"/>
</dbReference>
<dbReference type="SUPFAM" id="SSF51445">
    <property type="entry name" value="(Trans)glycosidases"/>
    <property type="match status" value="1"/>
</dbReference>
<evidence type="ECO:0000256" key="4">
    <source>
        <dbReference type="ARBA" id="ARBA00023180"/>
    </source>
</evidence>
<dbReference type="OrthoDB" id="421038at2759"/>
<evidence type="ECO:0000256" key="2">
    <source>
        <dbReference type="ARBA" id="ARBA00007528"/>
    </source>
</evidence>
<comment type="function">
    <text evidence="5">Splits internally a 1,3-beta-glucan molecule and transfers the newly generated reducing end (the donor) to the non-reducing end of another 1,3-beta-glucan molecule (the acceptor) forming a 1,3-beta linkage, resulting in the elongation of 1,3-beta-glucan chains in the cell wall.</text>
</comment>
<dbReference type="GO" id="GO:0042124">
    <property type="term" value="F:1,3-beta-glucanosyltransferase activity"/>
    <property type="evidence" value="ECO:0007669"/>
    <property type="project" value="TreeGrafter"/>
</dbReference>
<comment type="subcellular location">
    <subcellularLocation>
        <location evidence="1 5">Cell membrane</location>
        <topology evidence="1 5">Lipid-anchor</topology>
        <topology evidence="1 5">GPI-anchor</topology>
    </subcellularLocation>
</comment>
<dbReference type="InterPro" id="IPR017853">
    <property type="entry name" value="GH"/>
</dbReference>
<keyword evidence="3 5" id="KW-0732">Signal</keyword>
<organism evidence="6 7">
    <name type="scientific">Monilinia vaccinii-corymbosi</name>
    <dbReference type="NCBI Taxonomy" id="61207"/>
    <lineage>
        <taxon>Eukaryota</taxon>
        <taxon>Fungi</taxon>
        <taxon>Dikarya</taxon>
        <taxon>Ascomycota</taxon>
        <taxon>Pezizomycotina</taxon>
        <taxon>Leotiomycetes</taxon>
        <taxon>Helotiales</taxon>
        <taxon>Sclerotiniaceae</taxon>
        <taxon>Monilinia</taxon>
    </lineage>
</organism>
<dbReference type="GO" id="GO:0071970">
    <property type="term" value="P:fungal-type cell wall (1-&gt;3)-beta-D-glucan biosynthetic process"/>
    <property type="evidence" value="ECO:0007669"/>
    <property type="project" value="TreeGrafter"/>
</dbReference>
<keyword evidence="5" id="KW-0808">Transferase</keyword>
<protein>
    <recommendedName>
        <fullName evidence="5">1,3-beta-glucanosyltransferase</fullName>
        <ecNumber evidence="5">2.4.1.-</ecNumber>
    </recommendedName>
</protein>
<gene>
    <name evidence="6" type="ORF">DSL72_003384</name>
</gene>
<dbReference type="Pfam" id="PF03198">
    <property type="entry name" value="Glyco_hydro_72"/>
    <property type="match status" value="1"/>
</dbReference>
<reference evidence="6" key="1">
    <citation type="submission" date="2020-10" db="EMBL/GenBank/DDBJ databases">
        <title>Genome Sequence of Monilinia vaccinii-corymbosi Sheds Light on Mummy Berry Disease Infection of Blueberry and Mating Type.</title>
        <authorList>
            <person name="Yow A.G."/>
            <person name="Zhang Y."/>
            <person name="Bansal K."/>
            <person name="Eacker S.M."/>
            <person name="Sullivan S."/>
            <person name="Liachko I."/>
            <person name="Cubeta M.A."/>
            <person name="Rollins J.A."/>
            <person name="Ashrafi H."/>
        </authorList>
    </citation>
    <scope>NUCLEOTIDE SEQUENCE</scope>
    <source>
        <strain evidence="6">RL-1</strain>
    </source>
</reference>
<keyword evidence="5" id="KW-0472">Membrane</keyword>
<comment type="similarity">
    <text evidence="2 5">Belongs to the glycosyl hydrolase 72 family.</text>
</comment>
<dbReference type="GO" id="GO:0098552">
    <property type="term" value="C:side of membrane"/>
    <property type="evidence" value="ECO:0007669"/>
    <property type="project" value="UniProtKB-KW"/>
</dbReference>
<dbReference type="InterPro" id="IPR004886">
    <property type="entry name" value="Glucanosyltransferase"/>
</dbReference>
<dbReference type="AlphaFoldDB" id="A0A8A3P7V8"/>
<dbReference type="EC" id="2.4.1.-" evidence="5"/>
<dbReference type="GO" id="GO:0031505">
    <property type="term" value="P:fungal-type cell wall organization"/>
    <property type="evidence" value="ECO:0007669"/>
    <property type="project" value="TreeGrafter"/>
</dbReference>
<name>A0A8A3P7V8_9HELO</name>
<evidence type="ECO:0000256" key="5">
    <source>
        <dbReference type="RuleBase" id="RU361209"/>
    </source>
</evidence>
<dbReference type="Gene3D" id="3.20.20.80">
    <property type="entry name" value="Glycosidases"/>
    <property type="match status" value="1"/>
</dbReference>
<evidence type="ECO:0000313" key="6">
    <source>
        <dbReference type="EMBL" id="QSZ28879.1"/>
    </source>
</evidence>
<keyword evidence="4" id="KW-0325">Glycoprotein</keyword>
<evidence type="ECO:0000313" key="7">
    <source>
        <dbReference type="Proteomes" id="UP000672032"/>
    </source>
</evidence>
<dbReference type="PANTHER" id="PTHR31468:SF8">
    <property type="entry name" value="1,3-BETA-GLUCANOSYLTRANSFERASE GAS2"/>
    <property type="match status" value="1"/>
</dbReference>
<dbReference type="PANTHER" id="PTHR31468">
    <property type="entry name" value="1,3-BETA-GLUCANOSYLTRANSFERASE GAS1"/>
    <property type="match status" value="1"/>
</dbReference>